<keyword evidence="1" id="KW-1133">Transmembrane helix</keyword>
<keyword evidence="1" id="KW-0812">Transmembrane</keyword>
<keyword evidence="1" id="KW-0472">Membrane</keyword>
<protein>
    <submittedName>
        <fullName evidence="2">Uncharacterized protein</fullName>
    </submittedName>
</protein>
<evidence type="ECO:0000313" key="2">
    <source>
        <dbReference type="EMBL" id="QJA59622.1"/>
    </source>
</evidence>
<accession>A0A6M3IT38</accession>
<name>A0A6M3IT38_9ZZZZ</name>
<dbReference type="EMBL" id="MT141377">
    <property type="protein sequence ID" value="QJA59622.1"/>
    <property type="molecule type" value="Genomic_DNA"/>
</dbReference>
<reference evidence="2" key="1">
    <citation type="submission" date="2020-03" db="EMBL/GenBank/DDBJ databases">
        <title>The deep terrestrial virosphere.</title>
        <authorList>
            <person name="Holmfeldt K."/>
            <person name="Nilsson E."/>
            <person name="Simone D."/>
            <person name="Lopez-Fernandez M."/>
            <person name="Wu X."/>
            <person name="de Brujin I."/>
            <person name="Lundin D."/>
            <person name="Andersson A."/>
            <person name="Bertilsson S."/>
            <person name="Dopson M."/>
        </authorList>
    </citation>
    <scope>NUCLEOTIDE SEQUENCE</scope>
    <source>
        <strain evidence="2">MM415B01262</strain>
    </source>
</reference>
<organism evidence="2">
    <name type="scientific">viral metagenome</name>
    <dbReference type="NCBI Taxonomy" id="1070528"/>
    <lineage>
        <taxon>unclassified sequences</taxon>
        <taxon>metagenomes</taxon>
        <taxon>organismal metagenomes</taxon>
    </lineage>
</organism>
<feature type="transmembrane region" description="Helical" evidence="1">
    <location>
        <begin position="6"/>
        <end position="24"/>
    </location>
</feature>
<dbReference type="AlphaFoldDB" id="A0A6M3IT38"/>
<proteinExistence type="predicted"/>
<gene>
    <name evidence="2" type="ORF">MM415B01262_0022</name>
</gene>
<evidence type="ECO:0000256" key="1">
    <source>
        <dbReference type="SAM" id="Phobius"/>
    </source>
</evidence>
<sequence length="65" mass="6818">MLELFLFVAGGVAIGVVLWIWQIIRDARSAPPPNPTSSLLGMNSAGFFISPEEESGQDGPGSTQG</sequence>